<name>A0A0J7K278_LASNI</name>
<dbReference type="PaxDb" id="67767-A0A0J7K278"/>
<dbReference type="GO" id="GO:0003676">
    <property type="term" value="F:nucleic acid binding"/>
    <property type="evidence" value="ECO:0007669"/>
    <property type="project" value="InterPro"/>
</dbReference>
<proteinExistence type="predicted"/>
<dbReference type="GO" id="GO:0008270">
    <property type="term" value="F:zinc ion binding"/>
    <property type="evidence" value="ECO:0007669"/>
    <property type="project" value="InterPro"/>
</dbReference>
<dbReference type="EMBL" id="LBMM01016515">
    <property type="protein sequence ID" value="KMQ84399.1"/>
    <property type="molecule type" value="Genomic_DNA"/>
</dbReference>
<evidence type="ECO:0000313" key="2">
    <source>
        <dbReference type="Proteomes" id="UP000036403"/>
    </source>
</evidence>
<keyword evidence="2" id="KW-1185">Reference proteome</keyword>
<gene>
    <name evidence="1" type="ORF">RF55_17817</name>
</gene>
<accession>A0A0J7K278</accession>
<dbReference type="InterPro" id="IPR036875">
    <property type="entry name" value="Znf_CCHC_sf"/>
</dbReference>
<dbReference type="OrthoDB" id="7616876at2759"/>
<dbReference type="SUPFAM" id="SSF57756">
    <property type="entry name" value="Retrovirus zinc finger-like domains"/>
    <property type="match status" value="1"/>
</dbReference>
<comment type="caution">
    <text evidence="1">The sequence shown here is derived from an EMBL/GenBank/DDBJ whole genome shotgun (WGS) entry which is preliminary data.</text>
</comment>
<organism evidence="1 2">
    <name type="scientific">Lasius niger</name>
    <name type="common">Black garden ant</name>
    <dbReference type="NCBI Taxonomy" id="67767"/>
    <lineage>
        <taxon>Eukaryota</taxon>
        <taxon>Metazoa</taxon>
        <taxon>Ecdysozoa</taxon>
        <taxon>Arthropoda</taxon>
        <taxon>Hexapoda</taxon>
        <taxon>Insecta</taxon>
        <taxon>Pterygota</taxon>
        <taxon>Neoptera</taxon>
        <taxon>Endopterygota</taxon>
        <taxon>Hymenoptera</taxon>
        <taxon>Apocrita</taxon>
        <taxon>Aculeata</taxon>
        <taxon>Formicoidea</taxon>
        <taxon>Formicidae</taxon>
        <taxon>Formicinae</taxon>
        <taxon>Lasius</taxon>
        <taxon>Lasius</taxon>
    </lineage>
</organism>
<evidence type="ECO:0000313" key="1">
    <source>
        <dbReference type="EMBL" id="KMQ84399.1"/>
    </source>
</evidence>
<sequence length="142" mass="16449">MGYKVVNLNAMKNTKQTKHMVTFLGNIQIKQLIQQAKYICSTKISWEYYINKRRITQCRRCQGWGHATVNCYAELACLKCAKGYFTKDCQKSINIAAKCANCGLDHPANATICQEYQRRLKIIEQRIKLQQQNTHIEKSTNI</sequence>
<protein>
    <submittedName>
        <fullName evidence="1">Gag-like protein</fullName>
    </submittedName>
</protein>
<dbReference type="Proteomes" id="UP000036403">
    <property type="component" value="Unassembled WGS sequence"/>
</dbReference>
<reference evidence="1 2" key="1">
    <citation type="submission" date="2015-04" db="EMBL/GenBank/DDBJ databases">
        <title>Lasius niger genome sequencing.</title>
        <authorList>
            <person name="Konorov E.A."/>
            <person name="Nikitin M.A."/>
            <person name="Kirill M.V."/>
            <person name="Chang P."/>
        </authorList>
    </citation>
    <scope>NUCLEOTIDE SEQUENCE [LARGE SCALE GENOMIC DNA]</scope>
    <source>
        <tissue evidence="1">Whole</tissue>
    </source>
</reference>
<dbReference type="AlphaFoldDB" id="A0A0J7K278"/>